<accession>A0ACB7SMU7</accession>
<sequence>MVSGELHASRVGRAVRTSIGSDGGMWRPLGVVATVDIRPVCGLCREHLLHKAVAALAASGRPSRGGPDALHLVELLERASCTSSTPGGSLTSVEHDEAALWWAAVLRVALLWVRGEPAQQECAQAEAALRNLHWDQTQLFVSDASRLCELTRVHASSAWCYIMSASTKKRKILTLEDKMAILGAVSAGEKRKDVAAKFGIPASSLSTILNAKDAIRSSVQHGTDSKKKKKLKSSTYAGVDKAVFTWFMDMRARNVPISSALLQQKARDYACILGCDDLKGSNGWLEGFKRRHGIVCKVISGESSSADSDGADSRDQKDGMLAEAASILGALGHRRALHQCQRLMVAPTVASAAC</sequence>
<organism evidence="1 2">
    <name type="scientific">Hyalomma asiaticum</name>
    <name type="common">Tick</name>
    <dbReference type="NCBI Taxonomy" id="266040"/>
    <lineage>
        <taxon>Eukaryota</taxon>
        <taxon>Metazoa</taxon>
        <taxon>Ecdysozoa</taxon>
        <taxon>Arthropoda</taxon>
        <taxon>Chelicerata</taxon>
        <taxon>Arachnida</taxon>
        <taxon>Acari</taxon>
        <taxon>Parasitiformes</taxon>
        <taxon>Ixodida</taxon>
        <taxon>Ixodoidea</taxon>
        <taxon>Ixodidae</taxon>
        <taxon>Hyalomminae</taxon>
        <taxon>Hyalomma</taxon>
    </lineage>
</organism>
<comment type="caution">
    <text evidence="1">The sequence shown here is derived from an EMBL/GenBank/DDBJ whole genome shotgun (WGS) entry which is preliminary data.</text>
</comment>
<proteinExistence type="predicted"/>
<evidence type="ECO:0000313" key="1">
    <source>
        <dbReference type="EMBL" id="KAH6935351.1"/>
    </source>
</evidence>
<keyword evidence="2" id="KW-1185">Reference proteome</keyword>
<dbReference type="Proteomes" id="UP000821845">
    <property type="component" value="Chromosome 3"/>
</dbReference>
<name>A0ACB7SMU7_HYAAI</name>
<gene>
    <name evidence="1" type="ORF">HPB50_005233</name>
</gene>
<dbReference type="EMBL" id="CM023483">
    <property type="protein sequence ID" value="KAH6935351.1"/>
    <property type="molecule type" value="Genomic_DNA"/>
</dbReference>
<evidence type="ECO:0000313" key="2">
    <source>
        <dbReference type="Proteomes" id="UP000821845"/>
    </source>
</evidence>
<protein>
    <submittedName>
        <fullName evidence="1">Uncharacterized protein</fullName>
    </submittedName>
</protein>
<reference evidence="1" key="1">
    <citation type="submission" date="2020-05" db="EMBL/GenBank/DDBJ databases">
        <title>Large-scale comparative analyses of tick genomes elucidate their genetic diversity and vector capacities.</title>
        <authorList>
            <person name="Jia N."/>
            <person name="Wang J."/>
            <person name="Shi W."/>
            <person name="Du L."/>
            <person name="Sun Y."/>
            <person name="Zhan W."/>
            <person name="Jiang J."/>
            <person name="Wang Q."/>
            <person name="Zhang B."/>
            <person name="Ji P."/>
            <person name="Sakyi L.B."/>
            <person name="Cui X."/>
            <person name="Yuan T."/>
            <person name="Jiang B."/>
            <person name="Yang W."/>
            <person name="Lam T.T.-Y."/>
            <person name="Chang Q."/>
            <person name="Ding S."/>
            <person name="Wang X."/>
            <person name="Zhu J."/>
            <person name="Ruan X."/>
            <person name="Zhao L."/>
            <person name="Wei J."/>
            <person name="Que T."/>
            <person name="Du C."/>
            <person name="Cheng J."/>
            <person name="Dai P."/>
            <person name="Han X."/>
            <person name="Huang E."/>
            <person name="Gao Y."/>
            <person name="Liu J."/>
            <person name="Shao H."/>
            <person name="Ye R."/>
            <person name="Li L."/>
            <person name="Wei W."/>
            <person name="Wang X."/>
            <person name="Wang C."/>
            <person name="Yang T."/>
            <person name="Huo Q."/>
            <person name="Li W."/>
            <person name="Guo W."/>
            <person name="Chen H."/>
            <person name="Zhou L."/>
            <person name="Ni X."/>
            <person name="Tian J."/>
            <person name="Zhou Y."/>
            <person name="Sheng Y."/>
            <person name="Liu T."/>
            <person name="Pan Y."/>
            <person name="Xia L."/>
            <person name="Li J."/>
            <person name="Zhao F."/>
            <person name="Cao W."/>
        </authorList>
    </citation>
    <scope>NUCLEOTIDE SEQUENCE</scope>
    <source>
        <strain evidence="1">Hyas-2018</strain>
    </source>
</reference>